<comment type="caution">
    <text evidence="1">The sequence shown here is derived from an EMBL/GenBank/DDBJ whole genome shotgun (WGS) entry which is preliminary data.</text>
</comment>
<sequence length="156" mass="17070">MVDMDSLFGAAWDPSSLGALLKDLAKTRDWTAAPPVFVRLAAKFGIVPFVVAKVDQRVLRDPSGSFPVYDLLKDAMGMLGSQNVTGGAEGRERDKNMDDISVWDGRVSEIVPPLGRSRVELIKYLLRVAPNNRAKRLGLSKLISGQDAGRRIFKGD</sequence>
<accession>A0AAD4HUX9</accession>
<name>A0AAD4HUX9_9PEZI</name>
<dbReference type="AlphaFoldDB" id="A0AAD4HUX9"/>
<dbReference type="Proteomes" id="UP001197093">
    <property type="component" value="Unassembled WGS sequence"/>
</dbReference>
<evidence type="ECO:0000313" key="1">
    <source>
        <dbReference type="EMBL" id="KAG7284236.1"/>
    </source>
</evidence>
<keyword evidence="2" id="KW-1185">Reference proteome</keyword>
<dbReference type="EMBL" id="JAHCVI010000006">
    <property type="protein sequence ID" value="KAG7284236.1"/>
    <property type="molecule type" value="Genomic_DNA"/>
</dbReference>
<protein>
    <submittedName>
        <fullName evidence="1">Uncharacterized protein</fullName>
    </submittedName>
</protein>
<reference evidence="1" key="1">
    <citation type="submission" date="2023-02" db="EMBL/GenBank/DDBJ databases">
        <authorList>
            <person name="Palmer J.M."/>
        </authorList>
    </citation>
    <scope>NUCLEOTIDE SEQUENCE</scope>
    <source>
        <strain evidence="1">FW57</strain>
    </source>
</reference>
<gene>
    <name evidence="1" type="ORF">NEMBOFW57_010600</name>
</gene>
<organism evidence="1 2">
    <name type="scientific">Staphylotrichum longicolle</name>
    <dbReference type="NCBI Taxonomy" id="669026"/>
    <lineage>
        <taxon>Eukaryota</taxon>
        <taxon>Fungi</taxon>
        <taxon>Dikarya</taxon>
        <taxon>Ascomycota</taxon>
        <taxon>Pezizomycotina</taxon>
        <taxon>Sordariomycetes</taxon>
        <taxon>Sordariomycetidae</taxon>
        <taxon>Sordariales</taxon>
        <taxon>Chaetomiaceae</taxon>
        <taxon>Staphylotrichum</taxon>
    </lineage>
</organism>
<proteinExistence type="predicted"/>
<evidence type="ECO:0000313" key="2">
    <source>
        <dbReference type="Proteomes" id="UP001197093"/>
    </source>
</evidence>